<name>A0A9P5H685_9HYPO</name>
<dbReference type="GO" id="GO:0016740">
    <property type="term" value="F:transferase activity"/>
    <property type="evidence" value="ECO:0007669"/>
    <property type="project" value="UniProtKB-KW"/>
</dbReference>
<proteinExistence type="inferred from homology"/>
<evidence type="ECO:0000256" key="4">
    <source>
        <dbReference type="PROSITE-ProRule" id="PRU00236"/>
    </source>
</evidence>
<dbReference type="PANTHER" id="PTHR47651:SF17">
    <property type="entry name" value="DEACETYLASE SIRTUIN-TYPE DOMAIN-CONTAINING PROTEIN"/>
    <property type="match status" value="1"/>
</dbReference>
<dbReference type="Gene3D" id="3.40.50.1220">
    <property type="entry name" value="TPP-binding domain"/>
    <property type="match status" value="1"/>
</dbReference>
<comment type="similarity">
    <text evidence="1">Belongs to the sirtuin family. Class I subfamily.</text>
</comment>
<feature type="binding site" evidence="4">
    <location>
        <position position="281"/>
    </location>
    <ligand>
        <name>Zn(2+)</name>
        <dbReference type="ChEBI" id="CHEBI:29105"/>
    </ligand>
</feature>
<dbReference type="Pfam" id="PF02146">
    <property type="entry name" value="SIR2"/>
    <property type="match status" value="1"/>
</dbReference>
<feature type="region of interest" description="Disordered" evidence="5">
    <location>
        <begin position="1"/>
        <end position="95"/>
    </location>
</feature>
<evidence type="ECO:0000259" key="6">
    <source>
        <dbReference type="PROSITE" id="PS50305"/>
    </source>
</evidence>
<dbReference type="InterPro" id="IPR029035">
    <property type="entry name" value="DHS-like_NAD/FAD-binding_dom"/>
</dbReference>
<dbReference type="InterPro" id="IPR026590">
    <property type="entry name" value="Ssirtuin_cat_dom"/>
</dbReference>
<feature type="compositionally biased region" description="Basic and acidic residues" evidence="5">
    <location>
        <begin position="583"/>
        <end position="595"/>
    </location>
</feature>
<dbReference type="GO" id="GO:0070403">
    <property type="term" value="F:NAD+ binding"/>
    <property type="evidence" value="ECO:0007669"/>
    <property type="project" value="InterPro"/>
</dbReference>
<organism evidence="7 8">
    <name type="scientific">Cylindrodendrum hubeiense</name>
    <dbReference type="NCBI Taxonomy" id="595255"/>
    <lineage>
        <taxon>Eukaryota</taxon>
        <taxon>Fungi</taxon>
        <taxon>Dikarya</taxon>
        <taxon>Ascomycota</taxon>
        <taxon>Pezizomycotina</taxon>
        <taxon>Sordariomycetes</taxon>
        <taxon>Hypocreomycetidae</taxon>
        <taxon>Hypocreales</taxon>
        <taxon>Nectriaceae</taxon>
        <taxon>Cylindrodendrum</taxon>
    </lineage>
</organism>
<dbReference type="EMBL" id="JAANBB010000235">
    <property type="protein sequence ID" value="KAF7545879.1"/>
    <property type="molecule type" value="Genomic_DNA"/>
</dbReference>
<dbReference type="PANTHER" id="PTHR47651">
    <property type="entry name" value="NAD-DEPENDENT HISTONE DEACETYLASE HST4"/>
    <property type="match status" value="1"/>
</dbReference>
<feature type="compositionally biased region" description="Low complexity" evidence="5">
    <location>
        <begin position="597"/>
        <end position="608"/>
    </location>
</feature>
<dbReference type="InterPro" id="IPR003000">
    <property type="entry name" value="Sirtuin"/>
</dbReference>
<dbReference type="Gene3D" id="3.30.1600.10">
    <property type="entry name" value="SIR2/SIRT2 'Small Domain"/>
    <property type="match status" value="1"/>
</dbReference>
<keyword evidence="4" id="KW-0479">Metal-binding</keyword>
<dbReference type="Proteomes" id="UP000722485">
    <property type="component" value="Unassembled WGS sequence"/>
</dbReference>
<reference evidence="7" key="1">
    <citation type="submission" date="2020-03" db="EMBL/GenBank/DDBJ databases">
        <title>Draft Genome Sequence of Cylindrodendrum hubeiense.</title>
        <authorList>
            <person name="Buettner E."/>
            <person name="Kellner H."/>
        </authorList>
    </citation>
    <scope>NUCLEOTIDE SEQUENCE</scope>
    <source>
        <strain evidence="7">IHI 201604</strain>
    </source>
</reference>
<protein>
    <recommendedName>
        <fullName evidence="6">Deacetylase sirtuin-type domain-containing protein</fullName>
    </recommendedName>
</protein>
<evidence type="ECO:0000256" key="2">
    <source>
        <dbReference type="ARBA" id="ARBA00022679"/>
    </source>
</evidence>
<feature type="compositionally biased region" description="Basic residues" evidence="5">
    <location>
        <begin position="505"/>
        <end position="522"/>
    </location>
</feature>
<evidence type="ECO:0000256" key="5">
    <source>
        <dbReference type="SAM" id="MobiDB-lite"/>
    </source>
</evidence>
<feature type="compositionally biased region" description="Polar residues" evidence="5">
    <location>
        <begin position="458"/>
        <end position="467"/>
    </location>
</feature>
<feature type="compositionally biased region" description="Polar residues" evidence="5">
    <location>
        <begin position="40"/>
        <end position="55"/>
    </location>
</feature>
<feature type="domain" description="Deacetylase sirtuin-type" evidence="6">
    <location>
        <begin position="107"/>
        <end position="418"/>
    </location>
</feature>
<feature type="compositionally biased region" description="Polar residues" evidence="5">
    <location>
        <begin position="526"/>
        <end position="539"/>
    </location>
</feature>
<accession>A0A9P5H685</accession>
<evidence type="ECO:0000256" key="1">
    <source>
        <dbReference type="ARBA" id="ARBA00006924"/>
    </source>
</evidence>
<dbReference type="InterPro" id="IPR026591">
    <property type="entry name" value="Sirtuin_cat_small_dom_sf"/>
</dbReference>
<feature type="active site" description="Proton acceptor" evidence="4">
    <location>
        <position position="251"/>
    </location>
</feature>
<keyword evidence="4" id="KW-0862">Zinc</keyword>
<dbReference type="AlphaFoldDB" id="A0A9P5H685"/>
<comment type="caution">
    <text evidence="7">The sequence shown here is derived from an EMBL/GenBank/DDBJ whole genome shotgun (WGS) entry which is preliminary data.</text>
</comment>
<evidence type="ECO:0000313" key="8">
    <source>
        <dbReference type="Proteomes" id="UP000722485"/>
    </source>
</evidence>
<feature type="binding site" evidence="4">
    <location>
        <position position="259"/>
    </location>
    <ligand>
        <name>Zn(2+)</name>
        <dbReference type="ChEBI" id="CHEBI:29105"/>
    </ligand>
</feature>
<evidence type="ECO:0000256" key="3">
    <source>
        <dbReference type="ARBA" id="ARBA00023027"/>
    </source>
</evidence>
<feature type="compositionally biased region" description="Polar residues" evidence="5">
    <location>
        <begin position="1"/>
        <end position="30"/>
    </location>
</feature>
<keyword evidence="2" id="KW-0808">Transferase</keyword>
<feature type="region of interest" description="Disordered" evidence="5">
    <location>
        <begin position="458"/>
        <end position="634"/>
    </location>
</feature>
<feature type="binding site" evidence="4">
    <location>
        <position position="284"/>
    </location>
    <ligand>
        <name>Zn(2+)</name>
        <dbReference type="ChEBI" id="CHEBI:29105"/>
    </ligand>
</feature>
<keyword evidence="8" id="KW-1185">Reference proteome</keyword>
<dbReference type="PROSITE" id="PS50305">
    <property type="entry name" value="SIRTUIN"/>
    <property type="match status" value="1"/>
</dbReference>
<evidence type="ECO:0000313" key="7">
    <source>
        <dbReference type="EMBL" id="KAF7545879.1"/>
    </source>
</evidence>
<sequence length="634" mass="68942">MDTSSPVSAQTGSAFSSPLSNLSKTPSLPSSPVMPDPTNRYPSPSSTTASGTQSPVKLGDPIFDDDLRRKFDSPADGPPPAKRRKISPPKERTTEYLDLTKPDSEFSLEDNRRMERLVTALRKKKKIVVIAGAGISVSAGIPDFRSSTGMFATAKSQHKLKGSGKHLFDASVYKHDASTQSFHAMVREMAQMTQSAAPTPFHHLLASLAQEGRLLRLYSQNIDCIDTSMKPLATNVPLNAKGPWPATIQLHGGLEKMVCTKCGQLEPFNGEVFDGPEAPLCRTCEVDDEVRTAHAGKRSHGIGRLRPRFVLYNEYNPDEEAIGNVSSADLKTRPDAVVVVGTTLKVPGTRRLVKEMCQVARGRRNGLTVWINVDSEPKGADFKDCWDIVVRSKCDNVARLAALPPWDCTIGDDYLVSQEEDRESQERRSKSTFAVNIPFNLAHPDVESQAAKLKQVEQMQGIPTPSASPKIAATKRPGKSKQSRISFGGKQPDADKPAKATKAVKAVKPRARKPKQPAKAKPAKNTVMQTFKSVKNLDSQPAGKKLGADIPSNGLPAANIELDAPSSLPALRPLRKNSQENFLFKRESSESKADDISSGPPSTPSTPTMPERRLPDTISPKSVPASLRQLIDIQ</sequence>
<feature type="binding site" evidence="4">
    <location>
        <position position="262"/>
    </location>
    <ligand>
        <name>Zn(2+)</name>
        <dbReference type="ChEBI" id="CHEBI:29105"/>
    </ligand>
</feature>
<dbReference type="OrthoDB" id="2919105at2759"/>
<dbReference type="SUPFAM" id="SSF52467">
    <property type="entry name" value="DHS-like NAD/FAD-binding domain"/>
    <property type="match status" value="1"/>
</dbReference>
<gene>
    <name evidence="7" type="ORF">G7Z17_g8842</name>
</gene>
<dbReference type="GO" id="GO:0046872">
    <property type="term" value="F:metal ion binding"/>
    <property type="evidence" value="ECO:0007669"/>
    <property type="project" value="UniProtKB-KW"/>
</dbReference>
<keyword evidence="3" id="KW-0520">NAD</keyword>